<evidence type="ECO:0000313" key="1">
    <source>
        <dbReference type="EMBL" id="MDI2029838.1"/>
    </source>
</evidence>
<gene>
    <name evidence="1" type="ORF">QFW96_14500</name>
</gene>
<accession>A0ABT6PP91</accession>
<dbReference type="RefSeq" id="WP_281456142.1">
    <property type="nucleotide sequence ID" value="NZ_JASAOF010000007.1"/>
</dbReference>
<organism evidence="1 2">
    <name type="scientific">Saccharopolyspora ipomoeae</name>
    <dbReference type="NCBI Taxonomy" id="3042027"/>
    <lineage>
        <taxon>Bacteria</taxon>
        <taxon>Bacillati</taxon>
        <taxon>Actinomycetota</taxon>
        <taxon>Actinomycetes</taxon>
        <taxon>Pseudonocardiales</taxon>
        <taxon>Pseudonocardiaceae</taxon>
        <taxon>Saccharopolyspora</taxon>
    </lineage>
</organism>
<proteinExistence type="predicted"/>
<protein>
    <submittedName>
        <fullName evidence="1">Uncharacterized protein</fullName>
    </submittedName>
</protein>
<evidence type="ECO:0000313" key="2">
    <source>
        <dbReference type="Proteomes" id="UP001237595"/>
    </source>
</evidence>
<reference evidence="1 2" key="1">
    <citation type="submission" date="2023-04" db="EMBL/GenBank/DDBJ databases">
        <title>Draft genome sequence of Saccharopolyspora sp. TS4A08 isolated from sweet potato rhizospheric soil.</title>
        <authorList>
            <person name="Suksaard P."/>
            <person name="Duangmal K."/>
        </authorList>
    </citation>
    <scope>NUCLEOTIDE SEQUENCE [LARGE SCALE GENOMIC DNA]</scope>
    <source>
        <strain evidence="1 2">TS4A08</strain>
    </source>
</reference>
<comment type="caution">
    <text evidence="1">The sequence shown here is derived from an EMBL/GenBank/DDBJ whole genome shotgun (WGS) entry which is preliminary data.</text>
</comment>
<dbReference type="Proteomes" id="UP001237595">
    <property type="component" value="Unassembled WGS sequence"/>
</dbReference>
<sequence length="77" mass="8232">MGLPHRHRAYLRAVAHGRAEMTTNQVPDLFIDGLACCDQHTAHELAAQHLIAPSEPAERGARVTAVLTDAGTTHLAA</sequence>
<name>A0ABT6PP91_9PSEU</name>
<keyword evidence="2" id="KW-1185">Reference proteome</keyword>
<dbReference type="EMBL" id="JASAOF010000007">
    <property type="protein sequence ID" value="MDI2029838.1"/>
    <property type="molecule type" value="Genomic_DNA"/>
</dbReference>